<evidence type="ECO:0000313" key="3">
    <source>
        <dbReference type="Proteomes" id="UP001382727"/>
    </source>
</evidence>
<reference evidence="2 3" key="1">
    <citation type="submission" date="2024-02" db="EMBL/GenBank/DDBJ databases">
        <title>Janibacter sp. nov., isolated from gut of marine sandworm.</title>
        <authorList>
            <person name="Kim B."/>
            <person name="Jun M.O."/>
            <person name="Shin N.-R."/>
        </authorList>
    </citation>
    <scope>NUCLEOTIDE SEQUENCE [LARGE SCALE GENOMIC DNA]</scope>
    <source>
        <strain evidence="2 3">A1S7</strain>
    </source>
</reference>
<keyword evidence="3" id="KW-1185">Reference proteome</keyword>
<feature type="transmembrane region" description="Helical" evidence="1">
    <location>
        <begin position="171"/>
        <end position="192"/>
    </location>
</feature>
<keyword evidence="1" id="KW-0472">Membrane</keyword>
<proteinExistence type="predicted"/>
<evidence type="ECO:0008006" key="4">
    <source>
        <dbReference type="Google" id="ProtNLM"/>
    </source>
</evidence>
<keyword evidence="1" id="KW-1133">Transmembrane helix</keyword>
<keyword evidence="1" id="KW-0812">Transmembrane</keyword>
<dbReference type="RefSeq" id="WP_338751091.1">
    <property type="nucleotide sequence ID" value="NZ_CP144913.1"/>
</dbReference>
<name>A0ABZ2MJS9_9MICO</name>
<dbReference type="Proteomes" id="UP001382727">
    <property type="component" value="Chromosome"/>
</dbReference>
<feature type="transmembrane region" description="Helical" evidence="1">
    <location>
        <begin position="12"/>
        <end position="31"/>
    </location>
</feature>
<evidence type="ECO:0000256" key="1">
    <source>
        <dbReference type="SAM" id="Phobius"/>
    </source>
</evidence>
<dbReference type="EMBL" id="CP144913">
    <property type="protein sequence ID" value="WXB77317.1"/>
    <property type="molecule type" value="Genomic_DNA"/>
</dbReference>
<gene>
    <name evidence="2" type="ORF">V1351_04435</name>
</gene>
<evidence type="ECO:0000313" key="2">
    <source>
        <dbReference type="EMBL" id="WXB77317.1"/>
    </source>
</evidence>
<sequence length="213" mass="22410">MSALILRIAGTIVALIGLVGVLVGGWFLSALGTSGTATFTGQPDQRVVVLAPDVLNRLDSPIEVTATGTGDVWAGTARPSDVEALLGDGPRTVATGVDVSEWALTSTDVGEGDAMDVRGLDIWQSSTNEEGTVTTTIEQDDAPQTLVITAPEGEEVQQVEYRVSDDRWSTIAIVVLVVGLVLLLLGIALVLGPRRLRARRDRPAARTREEVGA</sequence>
<organism evidence="2 3">
    <name type="scientific">Janibacter alittae</name>
    <dbReference type="NCBI Taxonomy" id="3115209"/>
    <lineage>
        <taxon>Bacteria</taxon>
        <taxon>Bacillati</taxon>
        <taxon>Actinomycetota</taxon>
        <taxon>Actinomycetes</taxon>
        <taxon>Micrococcales</taxon>
        <taxon>Intrasporangiaceae</taxon>
        <taxon>Janibacter</taxon>
    </lineage>
</organism>
<accession>A0ABZ2MJS9</accession>
<protein>
    <recommendedName>
        <fullName evidence="4">DUF3068 domain-containing protein</fullName>
    </recommendedName>
</protein>